<keyword evidence="4" id="KW-1185">Reference proteome</keyword>
<dbReference type="Pfam" id="PF01381">
    <property type="entry name" value="HTH_3"/>
    <property type="match status" value="1"/>
</dbReference>
<evidence type="ECO:0000259" key="2">
    <source>
        <dbReference type="PROSITE" id="PS50943"/>
    </source>
</evidence>
<gene>
    <name evidence="3" type="ORF">HMPREF9473_03128</name>
</gene>
<reference evidence="3 4" key="1">
    <citation type="submission" date="2011-08" db="EMBL/GenBank/DDBJ databases">
        <title>The Genome Sequence of Clostridium hathewayi WAL-18680.</title>
        <authorList>
            <consortium name="The Broad Institute Genome Sequencing Platform"/>
            <person name="Earl A."/>
            <person name="Ward D."/>
            <person name="Feldgarden M."/>
            <person name="Gevers D."/>
            <person name="Finegold S.M."/>
            <person name="Summanen P.H."/>
            <person name="Molitoris D.R."/>
            <person name="Song M."/>
            <person name="Daigneault M."/>
            <person name="Allen-Vercoe E."/>
            <person name="Young S.K."/>
            <person name="Zeng Q."/>
            <person name="Gargeya S."/>
            <person name="Fitzgerald M."/>
            <person name="Haas B."/>
            <person name="Abouelleil A."/>
            <person name="Alvarado L."/>
            <person name="Arachchi H.M."/>
            <person name="Berlin A."/>
            <person name="Brown A."/>
            <person name="Chapman S.B."/>
            <person name="Chen Z."/>
            <person name="Dunbar C."/>
            <person name="Freedman E."/>
            <person name="Gearin G."/>
            <person name="Gellesch M."/>
            <person name="Goldberg J."/>
            <person name="Griggs A."/>
            <person name="Gujja S."/>
            <person name="Heiman D."/>
            <person name="Howarth C."/>
            <person name="Larson L."/>
            <person name="Lui A."/>
            <person name="MacDonald P.J.P."/>
            <person name="Montmayeur A."/>
            <person name="Murphy C."/>
            <person name="Neiman D."/>
            <person name="Pearson M."/>
            <person name="Priest M."/>
            <person name="Roberts A."/>
            <person name="Saif S."/>
            <person name="Shea T."/>
            <person name="Shenoy N."/>
            <person name="Sisk P."/>
            <person name="Stolte C."/>
            <person name="Sykes S."/>
            <person name="Wortman J."/>
            <person name="Nusbaum C."/>
            <person name="Birren B."/>
        </authorList>
    </citation>
    <scope>NUCLEOTIDE SEQUENCE [LARGE SCALE GENOMIC DNA]</scope>
    <source>
        <strain evidence="3 4">WAL-18680</strain>
    </source>
</reference>
<comment type="caution">
    <text evidence="3">The sequence shown here is derived from an EMBL/GenBank/DDBJ whole genome shotgun (WGS) entry which is preliminary data.</text>
</comment>
<organism evidence="3 4">
    <name type="scientific">Hungatella hathewayi WAL-18680</name>
    <dbReference type="NCBI Taxonomy" id="742737"/>
    <lineage>
        <taxon>Bacteria</taxon>
        <taxon>Bacillati</taxon>
        <taxon>Bacillota</taxon>
        <taxon>Clostridia</taxon>
        <taxon>Lachnospirales</taxon>
        <taxon>Lachnospiraceae</taxon>
        <taxon>Hungatella</taxon>
    </lineage>
</organism>
<evidence type="ECO:0000313" key="4">
    <source>
        <dbReference type="Proteomes" id="UP000005384"/>
    </source>
</evidence>
<protein>
    <recommendedName>
        <fullName evidence="2">HTH cro/C1-type domain-containing protein</fullName>
    </recommendedName>
</protein>
<dbReference type="OrthoDB" id="428540at2"/>
<dbReference type="PROSITE" id="PS50943">
    <property type="entry name" value="HTH_CROC1"/>
    <property type="match status" value="1"/>
</dbReference>
<name>G5II00_9FIRM</name>
<dbReference type="PANTHER" id="PTHR46797:SF1">
    <property type="entry name" value="METHYLPHOSPHONATE SYNTHASE"/>
    <property type="match status" value="1"/>
</dbReference>
<evidence type="ECO:0000313" key="3">
    <source>
        <dbReference type="EMBL" id="EHI58906.1"/>
    </source>
</evidence>
<dbReference type="GO" id="GO:0003677">
    <property type="term" value="F:DNA binding"/>
    <property type="evidence" value="ECO:0007669"/>
    <property type="project" value="UniProtKB-KW"/>
</dbReference>
<dbReference type="InterPro" id="IPR010982">
    <property type="entry name" value="Lambda_DNA-bd_dom_sf"/>
</dbReference>
<dbReference type="GO" id="GO:0005829">
    <property type="term" value="C:cytosol"/>
    <property type="evidence" value="ECO:0007669"/>
    <property type="project" value="TreeGrafter"/>
</dbReference>
<dbReference type="GO" id="GO:0003700">
    <property type="term" value="F:DNA-binding transcription factor activity"/>
    <property type="evidence" value="ECO:0007669"/>
    <property type="project" value="TreeGrafter"/>
</dbReference>
<evidence type="ECO:0000256" key="1">
    <source>
        <dbReference type="ARBA" id="ARBA00023125"/>
    </source>
</evidence>
<dbReference type="Proteomes" id="UP000005384">
    <property type="component" value="Unassembled WGS sequence"/>
</dbReference>
<dbReference type="InterPro" id="IPR001387">
    <property type="entry name" value="Cro/C1-type_HTH"/>
</dbReference>
<dbReference type="CDD" id="cd00093">
    <property type="entry name" value="HTH_XRE"/>
    <property type="match status" value="1"/>
</dbReference>
<sequence>MFDLDQYLEEQLKDPEFKKIHEENQEEYEAIRAEIAARCSQNVTQEELARRTGIRQSNISRIESGACSPRISTLQKIADALGMKLCIEFRKKSS</sequence>
<dbReference type="HOGENOM" id="CLU_066192_18_1_9"/>
<dbReference type="SMART" id="SM00530">
    <property type="entry name" value="HTH_XRE"/>
    <property type="match status" value="1"/>
</dbReference>
<dbReference type="EMBL" id="ADLN01000082">
    <property type="protein sequence ID" value="EHI58906.1"/>
    <property type="molecule type" value="Genomic_DNA"/>
</dbReference>
<dbReference type="InterPro" id="IPR050807">
    <property type="entry name" value="TransReg_Diox_bact_type"/>
</dbReference>
<dbReference type="RefSeq" id="WP_006781107.1">
    <property type="nucleotide sequence ID" value="NZ_CP040506.1"/>
</dbReference>
<proteinExistence type="predicted"/>
<dbReference type="PATRIC" id="fig|742737.3.peg.3103"/>
<accession>G5II00</accession>
<dbReference type="Gene3D" id="1.10.260.40">
    <property type="entry name" value="lambda repressor-like DNA-binding domains"/>
    <property type="match status" value="1"/>
</dbReference>
<keyword evidence="1" id="KW-0238">DNA-binding</keyword>
<dbReference type="PANTHER" id="PTHR46797">
    <property type="entry name" value="HTH-TYPE TRANSCRIPTIONAL REGULATOR"/>
    <property type="match status" value="1"/>
</dbReference>
<feature type="domain" description="HTH cro/C1-type" evidence="2">
    <location>
        <begin position="36"/>
        <end position="89"/>
    </location>
</feature>
<dbReference type="AlphaFoldDB" id="G5II00"/>
<dbReference type="SUPFAM" id="SSF47413">
    <property type="entry name" value="lambda repressor-like DNA-binding domains"/>
    <property type="match status" value="1"/>
</dbReference>